<keyword evidence="2" id="KW-0812">Transmembrane</keyword>
<sequence length="251" mass="26660">MTARNSDQGWSERHASAVRDAAPDVPRFADDQRRALWQQVVTTAGRRVGRRRRRRWRSVVAGVVAVGAVGAAGAAAGTVISAHTGRGPVDAEDAELGGPGERLDPRAPDFALVLAEETADIPFPSAATRDSALSWEVEDQTRGAGQVSTGALRLWMAGHALCAWSNTWAVALHSRDDAGEATAADVILGARRWSSITDTDPDLADESEFAWLPDLERAVRDGDPAGAREALARNGSCLPGLAPELGLGKRW</sequence>
<evidence type="ECO:0000256" key="2">
    <source>
        <dbReference type="SAM" id="Phobius"/>
    </source>
</evidence>
<dbReference type="EMBL" id="BAAAJE010000002">
    <property type="protein sequence ID" value="GAA1128346.1"/>
    <property type="molecule type" value="Genomic_DNA"/>
</dbReference>
<organism evidence="3 4">
    <name type="scientific">Nocardioides aquiterrae</name>
    <dbReference type="NCBI Taxonomy" id="203799"/>
    <lineage>
        <taxon>Bacteria</taxon>
        <taxon>Bacillati</taxon>
        <taxon>Actinomycetota</taxon>
        <taxon>Actinomycetes</taxon>
        <taxon>Propionibacteriales</taxon>
        <taxon>Nocardioidaceae</taxon>
        <taxon>Nocardioides</taxon>
    </lineage>
</organism>
<keyword evidence="2" id="KW-1133">Transmembrane helix</keyword>
<evidence type="ECO:0000256" key="1">
    <source>
        <dbReference type="SAM" id="MobiDB-lite"/>
    </source>
</evidence>
<reference evidence="4" key="1">
    <citation type="journal article" date="2019" name="Int. J. Syst. Evol. Microbiol.">
        <title>The Global Catalogue of Microorganisms (GCM) 10K type strain sequencing project: providing services to taxonomists for standard genome sequencing and annotation.</title>
        <authorList>
            <consortium name="The Broad Institute Genomics Platform"/>
            <consortium name="The Broad Institute Genome Sequencing Center for Infectious Disease"/>
            <person name="Wu L."/>
            <person name="Ma J."/>
        </authorList>
    </citation>
    <scope>NUCLEOTIDE SEQUENCE [LARGE SCALE GENOMIC DNA]</scope>
    <source>
        <strain evidence="4">JCM 11813</strain>
    </source>
</reference>
<name>A0ABP4EV83_9ACTN</name>
<keyword evidence="4" id="KW-1185">Reference proteome</keyword>
<feature type="region of interest" description="Disordered" evidence="1">
    <location>
        <begin position="1"/>
        <end position="25"/>
    </location>
</feature>
<dbReference type="Proteomes" id="UP001499979">
    <property type="component" value="Unassembled WGS sequence"/>
</dbReference>
<feature type="transmembrane region" description="Helical" evidence="2">
    <location>
        <begin position="56"/>
        <end position="80"/>
    </location>
</feature>
<comment type="caution">
    <text evidence="3">The sequence shown here is derived from an EMBL/GenBank/DDBJ whole genome shotgun (WGS) entry which is preliminary data.</text>
</comment>
<protein>
    <submittedName>
        <fullName evidence="3">Uncharacterized protein</fullName>
    </submittedName>
</protein>
<evidence type="ECO:0000313" key="3">
    <source>
        <dbReference type="EMBL" id="GAA1128346.1"/>
    </source>
</evidence>
<accession>A0ABP4EV83</accession>
<evidence type="ECO:0000313" key="4">
    <source>
        <dbReference type="Proteomes" id="UP001499979"/>
    </source>
</evidence>
<dbReference type="RefSeq" id="WP_343905351.1">
    <property type="nucleotide sequence ID" value="NZ_BAAAJE010000002.1"/>
</dbReference>
<keyword evidence="2" id="KW-0472">Membrane</keyword>
<gene>
    <name evidence="3" type="ORF">GCM10009606_04990</name>
</gene>
<feature type="region of interest" description="Disordered" evidence="1">
    <location>
        <begin position="83"/>
        <end position="102"/>
    </location>
</feature>
<proteinExistence type="predicted"/>